<comment type="caution">
    <text evidence="1">The sequence shown here is derived from an EMBL/GenBank/DDBJ whole genome shotgun (WGS) entry which is preliminary data.</text>
</comment>
<sequence length="559" mass="64357">MVDFQRLELLLFQRRMWHENLFHVVFGCWVVLFLLCPVSGLRPLRDDQFQLTRKDESFVGPFSEWNITGTYKGTWKFLDTANGSSRFPDTGRTNGNSIITLSSTRTTITGVHYVHGIVIFNDLFDNEHDDGGAQISFEGVYIWPFKQLRMVTNSGKEGELNQYEDYILPNPYRLLAAFSSQTLQAMMHELEKHCNAEISATVSHLPSSKNESEQDHFSLEGLMKSPPVDDGANCLSPLLLNATSVIRIDVDYNKAVYYTLMVTFVSSLQVLLLNRQIMHSGTQSGAAKVSILMIGQQALMDAHFTLLHLTIGMIVESLLIAFATVAFFKFVLFSIFETRYLVAIWKAGSRSLINAEGYEAPRHEMWRELSLLHSCLYGTLLMAGIISMYELHNHMKLILLLMYTFWIPQIIRNVFHDSRKPLDPHYILGITVTRLAIPLYIFGFPNNFMHIEPDKNWCVCLTVFLGLQAVFLLLQHYLGPRWFIPRQMLPEKYNYHRKFDHTKRHATECVICMTDIDLFRRTSDCMVTPCDHFFHSGCLQIWMDIKMECPTCRRALPSA</sequence>
<evidence type="ECO:0000313" key="2">
    <source>
        <dbReference type="Proteomes" id="UP001177021"/>
    </source>
</evidence>
<protein>
    <submittedName>
        <fullName evidence="1">Uncharacterized protein</fullName>
    </submittedName>
</protein>
<dbReference type="Proteomes" id="UP001177021">
    <property type="component" value="Unassembled WGS sequence"/>
</dbReference>
<dbReference type="EMBL" id="CASHSV030000311">
    <property type="protein sequence ID" value="CAJ2660517.1"/>
    <property type="molecule type" value="Genomic_DNA"/>
</dbReference>
<proteinExistence type="predicted"/>
<organism evidence="1 2">
    <name type="scientific">Trifolium pratense</name>
    <name type="common">Red clover</name>
    <dbReference type="NCBI Taxonomy" id="57577"/>
    <lineage>
        <taxon>Eukaryota</taxon>
        <taxon>Viridiplantae</taxon>
        <taxon>Streptophyta</taxon>
        <taxon>Embryophyta</taxon>
        <taxon>Tracheophyta</taxon>
        <taxon>Spermatophyta</taxon>
        <taxon>Magnoliopsida</taxon>
        <taxon>eudicotyledons</taxon>
        <taxon>Gunneridae</taxon>
        <taxon>Pentapetalae</taxon>
        <taxon>rosids</taxon>
        <taxon>fabids</taxon>
        <taxon>Fabales</taxon>
        <taxon>Fabaceae</taxon>
        <taxon>Papilionoideae</taxon>
        <taxon>50 kb inversion clade</taxon>
        <taxon>NPAAA clade</taxon>
        <taxon>Hologalegina</taxon>
        <taxon>IRL clade</taxon>
        <taxon>Trifolieae</taxon>
        <taxon>Trifolium</taxon>
    </lineage>
</organism>
<evidence type="ECO:0000313" key="1">
    <source>
        <dbReference type="EMBL" id="CAJ2660517.1"/>
    </source>
</evidence>
<reference evidence="1" key="1">
    <citation type="submission" date="2023-10" db="EMBL/GenBank/DDBJ databases">
        <authorList>
            <person name="Rodriguez Cubillos JULIANA M."/>
            <person name="De Vega J."/>
        </authorList>
    </citation>
    <scope>NUCLEOTIDE SEQUENCE</scope>
</reference>
<accession>A0ACB0KTM3</accession>
<keyword evidence="2" id="KW-1185">Reference proteome</keyword>
<name>A0ACB0KTM3_TRIPR</name>
<gene>
    <name evidence="1" type="ORF">MILVUS5_LOCUS26459</name>
</gene>